<feature type="disulfide bond" evidence="14">
    <location>
        <begin position="4419"/>
        <end position="4428"/>
    </location>
</feature>
<dbReference type="PROSITE" id="PS01209">
    <property type="entry name" value="LDLRA_1"/>
    <property type="match status" value="12"/>
</dbReference>
<evidence type="ECO:0000256" key="16">
    <source>
        <dbReference type="PROSITE-ProRule" id="PRU00461"/>
    </source>
</evidence>
<evidence type="ECO:0000256" key="18">
    <source>
        <dbReference type="SAM" id="SignalP"/>
    </source>
</evidence>
<feature type="disulfide bond" evidence="15">
    <location>
        <begin position="3747"/>
        <end position="3759"/>
    </location>
</feature>
<feature type="disulfide bond" evidence="15">
    <location>
        <begin position="3795"/>
        <end position="3813"/>
    </location>
</feature>
<evidence type="ECO:0000256" key="13">
    <source>
        <dbReference type="ARBA" id="ARBA00023180"/>
    </source>
</evidence>
<gene>
    <name evidence="21" type="primary">LOC113493931</name>
</gene>
<name>A0A7E5VHT5_TRINI</name>
<evidence type="ECO:0000256" key="9">
    <source>
        <dbReference type="ARBA" id="ARBA00022989"/>
    </source>
</evidence>
<feature type="disulfide bond" evidence="15">
    <location>
        <begin position="3461"/>
        <end position="3473"/>
    </location>
</feature>
<dbReference type="Pfam" id="PF07645">
    <property type="entry name" value="EGF_CA"/>
    <property type="match status" value="2"/>
</dbReference>
<feature type="disulfide bond" evidence="15">
    <location>
        <begin position="2874"/>
        <end position="2886"/>
    </location>
</feature>
<dbReference type="FunFam" id="4.10.400.10:FF:000034">
    <property type="entry name" value="Low-density lipoprotein receptor-related protein 2"/>
    <property type="match status" value="2"/>
</dbReference>
<evidence type="ECO:0000259" key="19">
    <source>
        <dbReference type="PROSITE" id="PS50026"/>
    </source>
</evidence>
<feature type="disulfide bond" evidence="15">
    <location>
        <begin position="3726"/>
        <end position="3741"/>
    </location>
</feature>
<evidence type="ECO:0000256" key="12">
    <source>
        <dbReference type="ARBA" id="ARBA00023170"/>
    </source>
</evidence>
<dbReference type="SMART" id="SM00192">
    <property type="entry name" value="LDLa"/>
    <property type="match status" value="28"/>
</dbReference>
<dbReference type="GO" id="GO:0043235">
    <property type="term" value="C:receptor complex"/>
    <property type="evidence" value="ECO:0007669"/>
    <property type="project" value="TreeGrafter"/>
</dbReference>
<dbReference type="Pfam" id="PF00057">
    <property type="entry name" value="Ldl_recept_a"/>
    <property type="match status" value="21"/>
</dbReference>
<feature type="disulfide bond" evidence="15">
    <location>
        <begin position="2532"/>
        <end position="2544"/>
    </location>
</feature>
<dbReference type="PRINTS" id="PR00261">
    <property type="entry name" value="LDLRECEPTOR"/>
</dbReference>
<feature type="repeat" description="LDL-receptor class B" evidence="16">
    <location>
        <begin position="682"/>
        <end position="728"/>
    </location>
</feature>
<feature type="disulfide bond" evidence="15">
    <location>
        <begin position="1059"/>
        <end position="1074"/>
    </location>
</feature>
<feature type="disulfide bond" evidence="15">
    <location>
        <begin position="2748"/>
        <end position="2763"/>
    </location>
</feature>
<feature type="disulfide bond" evidence="15">
    <location>
        <begin position="1047"/>
        <end position="1065"/>
    </location>
</feature>
<keyword evidence="13" id="KW-0325">Glycoprotein</keyword>
<keyword evidence="20" id="KW-1185">Reference proteome</keyword>
<dbReference type="GeneID" id="113493931"/>
<feature type="disulfide bond" evidence="15">
    <location>
        <begin position="3480"/>
        <end position="3495"/>
    </location>
</feature>
<dbReference type="Proteomes" id="UP000322000">
    <property type="component" value="Chromosome 5"/>
</dbReference>
<comment type="subcellular location">
    <subcellularLocation>
        <location evidence="1">Cell membrane</location>
        <topology evidence="1">Single-pass type I membrane protein</topology>
    </subcellularLocation>
</comment>
<keyword evidence="2" id="KW-1003">Cell membrane</keyword>
<feature type="disulfide bond" evidence="15">
    <location>
        <begin position="2683"/>
        <end position="2695"/>
    </location>
</feature>
<dbReference type="InParanoid" id="A0A7E5VHT5"/>
<keyword evidence="7" id="KW-0677">Repeat</keyword>
<feature type="disulfide bond" evidence="15">
    <location>
        <begin position="3605"/>
        <end position="3620"/>
    </location>
</feature>
<dbReference type="PROSITE" id="PS50026">
    <property type="entry name" value="EGF_3"/>
    <property type="match status" value="6"/>
</dbReference>
<feature type="disulfide bond" evidence="15">
    <location>
        <begin position="2620"/>
        <end position="2638"/>
    </location>
</feature>
<feature type="repeat" description="LDL-receptor class B" evidence="16">
    <location>
        <begin position="639"/>
        <end position="681"/>
    </location>
</feature>
<dbReference type="FunFam" id="2.10.25.10:FF:000009">
    <property type="entry name" value="Low-density lipoprotein receptor isoform 1"/>
    <property type="match status" value="2"/>
</dbReference>
<feature type="disulfide bond" evidence="15">
    <location>
        <begin position="2881"/>
        <end position="2899"/>
    </location>
</feature>
<comment type="caution">
    <text evidence="14">Lacks conserved residue(s) required for the propagation of feature annotation.</text>
</comment>
<feature type="disulfide bond" evidence="15">
    <location>
        <begin position="1108"/>
        <end position="1126"/>
    </location>
</feature>
<dbReference type="InterPro" id="IPR023415">
    <property type="entry name" value="LDLR_class-A_CS"/>
</dbReference>
<feature type="disulfide bond" evidence="15">
    <location>
        <begin position="912"/>
        <end position="924"/>
    </location>
</feature>
<dbReference type="PANTHER" id="PTHR22722:SF5">
    <property type="entry name" value="LOW-DENSITY LIPOPROTEIN RECEPTOR-RELATED PROTEIN 1B"/>
    <property type="match status" value="1"/>
</dbReference>
<feature type="disulfide bond" evidence="15">
    <location>
        <begin position="3648"/>
        <end position="3663"/>
    </location>
</feature>
<dbReference type="InterPro" id="IPR000152">
    <property type="entry name" value="EGF-type_Asp/Asn_hydroxyl_site"/>
</dbReference>
<dbReference type="InterPro" id="IPR000742">
    <property type="entry name" value="EGF"/>
</dbReference>
<keyword evidence="6 18" id="KW-0732">Signal</keyword>
<evidence type="ECO:0000256" key="2">
    <source>
        <dbReference type="ARBA" id="ARBA00022475"/>
    </source>
</evidence>
<evidence type="ECO:0000256" key="3">
    <source>
        <dbReference type="ARBA" id="ARBA00022536"/>
    </source>
</evidence>
<evidence type="ECO:0000256" key="14">
    <source>
        <dbReference type="PROSITE-ProRule" id="PRU00076"/>
    </source>
</evidence>
<feature type="disulfide bond" evidence="15">
    <location>
        <begin position="1120"/>
        <end position="1135"/>
    </location>
</feature>
<feature type="domain" description="EGF-like" evidence="19">
    <location>
        <begin position="4295"/>
        <end position="4330"/>
    </location>
</feature>
<dbReference type="PANTHER" id="PTHR22722">
    <property type="entry name" value="LOW-DENSITY LIPOPROTEIN RECEPTOR-RELATED PROTEIN 2-RELATED"/>
    <property type="match status" value="1"/>
</dbReference>
<keyword evidence="3 14" id="KW-0245">EGF-like domain</keyword>
<feature type="disulfide bond" evidence="15">
    <location>
        <begin position="2893"/>
        <end position="2908"/>
    </location>
</feature>
<feature type="region of interest" description="Disordered" evidence="17">
    <location>
        <begin position="1076"/>
        <end position="1098"/>
    </location>
</feature>
<feature type="disulfide bond" evidence="15">
    <location>
        <begin position="1040"/>
        <end position="1052"/>
    </location>
</feature>
<dbReference type="InterPro" id="IPR000033">
    <property type="entry name" value="LDLR_classB_rpt"/>
</dbReference>
<dbReference type="CDD" id="cd00054">
    <property type="entry name" value="EGF_CA"/>
    <property type="match status" value="2"/>
</dbReference>
<dbReference type="KEGG" id="tnl:113493931"/>
<dbReference type="FunFam" id="4.10.400.10:FF:000007">
    <property type="entry name" value="Low density lipoprotein receptor-related protein 1"/>
    <property type="match status" value="1"/>
</dbReference>
<evidence type="ECO:0000256" key="11">
    <source>
        <dbReference type="ARBA" id="ARBA00023157"/>
    </source>
</evidence>
<dbReference type="SMART" id="SM00179">
    <property type="entry name" value="EGF_CA"/>
    <property type="match status" value="7"/>
</dbReference>
<feature type="disulfide bond" evidence="14">
    <location>
        <begin position="4478"/>
        <end position="4487"/>
    </location>
</feature>
<keyword evidence="12 21" id="KW-0675">Receptor</keyword>
<evidence type="ECO:0000256" key="4">
    <source>
        <dbReference type="ARBA" id="ARBA00022583"/>
    </source>
</evidence>
<dbReference type="SMART" id="SM00181">
    <property type="entry name" value="EGF"/>
    <property type="match status" value="22"/>
</dbReference>
<feature type="disulfide bond" evidence="15">
    <location>
        <begin position="3468"/>
        <end position="3486"/>
    </location>
</feature>
<dbReference type="SUPFAM" id="SSF57184">
    <property type="entry name" value="Growth factor receptor domain"/>
    <property type="match status" value="4"/>
</dbReference>
<evidence type="ECO:0000256" key="8">
    <source>
        <dbReference type="ARBA" id="ARBA00022837"/>
    </source>
</evidence>
<dbReference type="SUPFAM" id="SSF57424">
    <property type="entry name" value="LDL receptor-like module"/>
    <property type="match status" value="25"/>
</dbReference>
<dbReference type="SMART" id="SM00135">
    <property type="entry name" value="LY"/>
    <property type="match status" value="31"/>
</dbReference>
<feature type="disulfide bond" evidence="15">
    <location>
        <begin position="3788"/>
        <end position="3800"/>
    </location>
</feature>
<dbReference type="InterPro" id="IPR036055">
    <property type="entry name" value="LDL_receptor-like_sf"/>
</dbReference>
<dbReference type="InterPro" id="IPR002172">
    <property type="entry name" value="LDrepeatLR_classA_rpt"/>
</dbReference>
<feature type="disulfide bond" evidence="15">
    <location>
        <begin position="2539"/>
        <end position="2557"/>
    </location>
</feature>
<feature type="repeat" description="LDL-receptor class B" evidence="16">
    <location>
        <begin position="1410"/>
        <end position="1458"/>
    </location>
</feature>
<feature type="region of interest" description="Disordered" evidence="17">
    <location>
        <begin position="4502"/>
        <end position="4525"/>
    </location>
</feature>
<feature type="disulfide bond" evidence="15">
    <location>
        <begin position="62"/>
        <end position="77"/>
    </location>
</feature>
<feature type="disulfide bond" evidence="15">
    <location>
        <begin position="3526"/>
        <end position="3541"/>
    </location>
</feature>
<evidence type="ECO:0000256" key="1">
    <source>
        <dbReference type="ARBA" id="ARBA00004251"/>
    </source>
</evidence>
<dbReference type="Gene3D" id="4.10.400.10">
    <property type="entry name" value="Low-density Lipoprotein Receptor"/>
    <property type="match status" value="27"/>
</dbReference>
<sequence length="4593" mass="489100">MTGTGGPAAARVAALLLALLGTTVALAAGEESATVAATAAACEAGQFACADGLRCVPAAWRCDGRAHCADASDELHCSNHNPWNVSCRGDEFRCAVSNFCLAPSWRCDGEPDCGAHDASDEDPNMCQKDFKCPGNSARCVTPVDGQFSCVPIEQFCDGVRHCADASDEWDICDNFTASQCEALHCELGCRPTHTGLACYCRAGYEADTSGRCVDADECSREDACAQHCHNTLGSYSCACAPGYNLHADGRNCIAINDPADEPLSLVVVTQRDVRRVWPGVLPGELANQPAPPALPAPPAQHNHTLPALNVRAIDFHYTNRTICYVHHNISKSGIVCVAADDFSRRTVMPTPDLFPDVAGVTHLAIDWVSGNWYLVDTGREALYVCSPALQHCRLLLDSAVGKVHGFALDPGAGLMFWCVWGASPPSVERATLAGEARMALAQRQLVYPSAVTLDPAARAIYWVDAYLDCVERADYSGANRRTVRRGYATQELQLISMLESTLYLPVWRNSSVSLVSRYSAARARASLALDARPTGALVFHRQRQPLAPHPCAGGGGCAQLCVTAYRAGAPHAHCLCRHGYRAAGRGGCERVQLDSYLLLARGAPPLVQALALGHPGWEAAAPATDAARPTAADVDIAGQYLYYCDVHRYEIVRQKLDGSGREVFAGRDVDNCEGIAVDWMGRNLYWTDDALGTVSCARLDAPHIRRVLVQDDDYKAYHPRAIVLDPSNGTMFWSVWAGARGGRGRIETAAMDGSGRRTLLDDELHWPSGLALSAAGELYWCDTFRNTLERLELRSGARSLLLAGAAKPYGLALHEGALIWSEHGTGAVRRRAPDGNVTDLYRLPPPLYDLKLVSDTQRQGHNHCSVKNGGCSELCLAKPEGRTCACGEGREPRPAAPQQCQPAPAPRTPPPCPAGSFACLHGRCIEAQYVCDGDLDCPDGSDEDSSPTGPCANATCGDDQLMRCDTNRCIPNSWICDGQKDCTDGADEAPGACGAGLCRAQQWACASSRRCIPDWWRCDGAPDCGRDDLSDELQCEARACGANMFACDNGACLPWEYHCDGRADCADASDERACRDRLPDPTPAPPHDHHHRRPNHDNSACEDHEFQCNNTECIRKEFRCDAQEDCLDGSDEVGCGERGTATPSPRSTTAAPPPACAAPALRCDNGTRCVPLAQLCDTIADCADGADEADRCGEPMCELAACTHECHAAPSGPVCGCPAGLRLLADGSSCAPRLACDWGACAHHCQPHKNRHKCSCDPGYRLADDGFSCKSTDESTPLLVFSNRHEVRGVELPALTARALISSLKNTIALDWRREPSTGAVQLYWTDVVDDNIYRGVIVGNALSGIEAVVRQGLSTAEGLAVDWIAGNLYWVESSLHQIEVARLDGRYRRTLLAGDMDSPRAIAADPRYGYLFWSDWEQAAPRIERATLAGRERRVLLRVDSLSDGAWPNGIALDYRARRLYWVDARSDSIHTTDYDGGDHREVLRGHAALSHPFAITVFESHVYWTDWRSNSVVRANKWNGSDVTVVQRTLTQPFDVKVVHPSRQPAGEGNPCADGGGCSHLCLLASATSRECACPHVMRLAADGVTCEPHEKVLLIGRAGEIRGVDLDAPLVHMIPTLSGPHVTSPASLAFVASERSIFWADSETSELKRAALTGGGVRVVADSGVERPRALAVDWAGGVLYYASGGALLACSLAGEHTLQLRRAHNVSALAVDPRRGRLYWAERGAASERLVAADGAAQDVHTLLDAQANPLLSDVTSLVVDSESERLYWVNAGSGSMQYLDVPSGTLTTLETAAGARPAALDVHAGELVWADTATAALYACDKDHCAPHTTRLLRNDTDNVVSLRVYWGAAQAGGAAAGACGARAPRCAHLCLAVGARDTQCRCATGYTRHGDNCTPVDEVLIYSVSWELRGAPIDSTNDTQERGLLPPVPQLSMASSIDYDAEGEWIFWVDSEEGSVWRVRRDGSGRSRLQPPAGGAGGPGAAEAADWPAAIAVDWRARNLYWSDPRRNLLLVSRYDGSHRYVLLDTDPLSVTSLALDPVAGWVFMAGGGWVLRARLDGSQRALLHNASGAGVRALALEPRARRLLLLDAAGALRRLHYDGAAPDLLARLPPHAHHPVAMAVHKDTLYWLDTTAARGGLLAAPLHNITDYRVLRDNLGDSLKDLKGGAAGAGCEALCLWDGGRARCACPHGRLAADNRTCTPYESFLMYSRVTEIDSIHLLDEKDLNSPYKPIQHKELMRNAISLAYEYNSSRLFYSDIQRGSINTVHFNGSAHAVLLEEVGAVEGMVFAAAQGMLYWTCNSAAAIRGARPAALLAAPAGARAALVSTVLHLPRGDRPRGIDFDPCEARLYWTNWNESHPCIQRAYTSGRGLQTVVATDILMPNGLALDHHAKKIYWADARLDKIERMHYDGSHRHVVTRAGAEHPFSVAVAGPWVFWSDWLAHGVFRADKRAGVAAALRRDVPRPMAVLAVTPQLQTCAQDVCEPLRAGCAELCAPDAAGVPVCSCGPGRVLAPDGRACQPAAAACAPGMWACAEGPCIPEDRVCDGVPHCSDGADASDEDLFYCTSRACPADTVSCGLGGRCVSVARACDGRADCDDGADEAGCACPPQHYRCDDGACVPLSARCDAVDNCADGSDERDCPACLHADCALRTEPPPTETSTAGAAEAGDAGAVSGCGGEQFACGTGECVPLAWRCDGRNDCPDASDETLHCRHTNTTAAPCSADQFSCGAGGGCVELAARCDGAADCPRAEDERGCACPPGAARCADNGLCLHPSLYCDGDADCADGSDEPAGCAGAAGAGGACAGLAGALYCAGRCVPRELLCDGRDHCVDGGGGGAGSDEDPLMCASFARAFGPSSVAGGAAGTCARAEWQCGNGACVPHAALCDGADDCGDYTDESHCSQSCALYTYLYSIGRNTRKELALNIAVVPPTFKSFHICWASLILLFIYPSTASSRQKSHISNHLTVAIVKLCFPFSCYGESFSVPECLDVDECAFVNGECAHNCTDLAVGRACWCRAGWRRAADGRACRDVDECREDAPCDHSCRNTRGSFLCHCAPGYRLLPDGVTCTPQSDVRASLIFTNRYYIRRVPLAGEAPDELLVHELTNAVALDMEWERGCLYWSDVTRLGSAIRRACGPPGQPAGPHRLLHGATLQNPDGLAVDWVAGNLYWCDKGTDTIEVSRTDGSHRRVLLRGQLSEPRALALHPARGTLYWSDWGAAPHIGRAGMDGSGRRVLVSAGLYWPNALTVSPSSNELYFADAREDYIAVADLDGNNVRVLFSRERMPWLRLHHVFALAVWDGRVYWSDWETRAVESCLRRPDMRYAGAANDSSGGAYRCRTLVHTVHKPMDLRVYHPARQPPQPELSALCAALNCSGLCLLTPEGGENGGAGARCECPEHWALAEDGRSCTPNCTSAHFVCASALKCIPFWWRCDTQDDCGDGSDEPASCPAFRCAPGQFQCDNGRCVHPSHICDGAPHCGDGSDERDCDKFTCLASQWKCRGNSSAGVAARCVPAAARCDGRYDCHDKDDEHDCPPRTCPPHHFTCANGACVPLVWVCDADSDCGDGSDEGAMCAARACAADEFRCGSGRCIPREWLCDAEHDCPAREDEVGCLPGRSPPACDPTYFRCPDGHCVPGRWRCDLEDDCGDGADELGCAPRACSPSEFRCGSGECIRAALRCSGAADCADASDEAGCAPHCGPGARACRAGPACVRRDWWCDGEPDCPDGSDEAGCAGAADCGERLACGGAARCLPAAWRCDARRDCADARDEEPSACEQHACPPPMFRCNDNTCLPPNLVCDGFLDCDGDENPAFCERRRWLGEESACQPDESLCDDGRCVPADSPCDADAELACRWDTCSQLCLPKHQNHTCKCVSGYKQRQLPDGTLTCEASGERAVLLLAEGGELRAWQPRALRQHDDLAGTTELGNSSKAVITSACGALVGDTWWVLWGDDSGRLLRADVTAHVPAPRDALSEDLAMRAQLVLRVPGELRGVAVDVAARRVYWTQAGPRAGLGVAALDGRRRAALLARAGREPDALVLHAGARRLLWAERGAEPGVLAAGLDGAAPRWLVRRRVRRVTALALDAPAERLYFVDAYYDTLESVRLDGSQRALVAQFTVRPAGAPHAPSVFVGGRAAEAGPATSSGATQAGARACARAAVWEEWVYCATPRGLARLPKRPRPDLPRVRITHAPRRPLTALALLHPAMFSADTGDNPCKEGDAGNGACDESALCVRSATEEGFACLCPEGLVPLDEAAVRAQRKCVIPRGAAGAAESGGGGAGAGAGGGAACALACGPGACVRGAAGAPHCRCPPLFTGERCQHYRCAQHCHRRGRCELDQTQHTDLTHTADPTAPLPLKCVCNPGYTGARCERTQTDATGADANTTGACARVSCENGGRCALQDGRAVCECAPEYTGSRCERCVGGPECGAGVCERDQDGARCRPDICRFFCLNQGACSVSAVGAVSCRCPAAWSGERCQRPACVDAACAEPAPPATAAPPQTTARATPATDAPKRSNASGASGARCGAACSHGGHCVRTARGPACACAGAWGGAHCTLYVGHDHACAARACPPPALCVWGPDCE</sequence>
<evidence type="ECO:0000256" key="6">
    <source>
        <dbReference type="ARBA" id="ARBA00022729"/>
    </source>
</evidence>
<feature type="domain" description="EGF-like" evidence="19">
    <location>
        <begin position="4452"/>
        <end position="4488"/>
    </location>
</feature>
<feature type="disulfide bond" evidence="15">
    <location>
        <begin position="964"/>
        <end position="982"/>
    </location>
</feature>
<dbReference type="PROSITE" id="PS00022">
    <property type="entry name" value="EGF_1"/>
    <property type="match status" value="5"/>
</dbReference>
<feature type="disulfide bond" evidence="15">
    <location>
        <begin position="3807"/>
        <end position="3822"/>
    </location>
</feature>
<keyword evidence="10" id="KW-0472">Membrane</keyword>
<feature type="disulfide bond" evidence="14">
    <location>
        <begin position="4320"/>
        <end position="4329"/>
    </location>
</feature>
<dbReference type="PROSITE" id="PS01186">
    <property type="entry name" value="EGF_2"/>
    <property type="match status" value="3"/>
</dbReference>
<feature type="disulfide bond" evidence="14">
    <location>
        <begin position="3042"/>
        <end position="3052"/>
    </location>
</feature>
<dbReference type="PROSITE" id="PS51120">
    <property type="entry name" value="LDLRB"/>
    <property type="match status" value="12"/>
</dbReference>
<feature type="domain" description="EGF-like" evidence="19">
    <location>
        <begin position="214"/>
        <end position="253"/>
    </location>
</feature>
<dbReference type="OrthoDB" id="9990982at2759"/>
<feature type="disulfide bond" evidence="14">
    <location>
        <begin position="4535"/>
        <end position="4545"/>
    </location>
</feature>
<feature type="repeat" description="LDL-receptor class B" evidence="16">
    <location>
        <begin position="1638"/>
        <end position="1680"/>
    </location>
</feature>
<feature type="repeat" description="LDL-receptor class B" evidence="16">
    <location>
        <begin position="3217"/>
        <end position="3260"/>
    </location>
</feature>
<feature type="disulfide bond" evidence="15">
    <location>
        <begin position="3546"/>
        <end position="3558"/>
    </location>
</feature>
<feature type="disulfide bond" evidence="14">
    <location>
        <begin position="4456"/>
        <end position="4466"/>
    </location>
</feature>
<feature type="disulfide bond" evidence="15">
    <location>
        <begin position="2613"/>
        <end position="2625"/>
    </location>
</feature>
<feature type="disulfide bond" evidence="15">
    <location>
        <begin position="3687"/>
        <end position="3702"/>
    </location>
</feature>
<dbReference type="InterPro" id="IPR051221">
    <property type="entry name" value="LDLR-related"/>
</dbReference>
<feature type="disulfide bond" evidence="15">
    <location>
        <begin position="2632"/>
        <end position="2647"/>
    </location>
</feature>
<dbReference type="PROSITE" id="PS50068">
    <property type="entry name" value="LDLRA_2"/>
    <property type="match status" value="26"/>
</dbReference>
<proteinExistence type="predicted"/>
<organism evidence="20 21">
    <name type="scientific">Trichoplusia ni</name>
    <name type="common">Cabbage looper</name>
    <dbReference type="NCBI Taxonomy" id="7111"/>
    <lineage>
        <taxon>Eukaryota</taxon>
        <taxon>Metazoa</taxon>
        <taxon>Ecdysozoa</taxon>
        <taxon>Arthropoda</taxon>
        <taxon>Hexapoda</taxon>
        <taxon>Insecta</taxon>
        <taxon>Pterygota</taxon>
        <taxon>Neoptera</taxon>
        <taxon>Endopterygota</taxon>
        <taxon>Lepidoptera</taxon>
        <taxon>Glossata</taxon>
        <taxon>Ditrysia</taxon>
        <taxon>Noctuoidea</taxon>
        <taxon>Noctuidae</taxon>
        <taxon>Plusiinae</taxon>
        <taxon>Trichoplusia</taxon>
    </lineage>
</organism>
<dbReference type="FunFam" id="4.10.400.10:FF:000011">
    <property type="entry name" value="Low-density lipoprotein receptor-related protein 1"/>
    <property type="match status" value="1"/>
</dbReference>
<evidence type="ECO:0000256" key="10">
    <source>
        <dbReference type="ARBA" id="ARBA00023136"/>
    </source>
</evidence>
<keyword evidence="21" id="KW-0449">Lipoprotein</keyword>
<evidence type="ECO:0000313" key="20">
    <source>
        <dbReference type="Proteomes" id="UP000322000"/>
    </source>
</evidence>
<feature type="disulfide bond" evidence="15">
    <location>
        <begin position="919"/>
        <end position="937"/>
    </location>
</feature>
<dbReference type="RefSeq" id="XP_026727766.1">
    <property type="nucleotide sequence ID" value="XM_026871965.1"/>
</dbReference>
<feature type="disulfide bond" evidence="15">
    <location>
        <begin position="3586"/>
        <end position="3598"/>
    </location>
</feature>
<feature type="disulfide bond" evidence="15">
    <location>
        <begin position="3636"/>
        <end position="3654"/>
    </location>
</feature>
<dbReference type="CTD" id="4035"/>
<feature type="repeat" description="LDL-receptor class B" evidence="16">
    <location>
        <begin position="2004"/>
        <end position="2046"/>
    </location>
</feature>
<feature type="disulfide bond" evidence="15">
    <location>
        <begin position="3553"/>
        <end position="3571"/>
    </location>
</feature>
<feature type="repeat" description="LDL-receptor class B" evidence="16">
    <location>
        <begin position="1459"/>
        <end position="1503"/>
    </location>
</feature>
<dbReference type="Pfam" id="PF00058">
    <property type="entry name" value="Ldl_recept_b"/>
    <property type="match status" value="9"/>
</dbReference>
<evidence type="ECO:0000313" key="21">
    <source>
        <dbReference type="RefSeq" id="XP_026727766.1"/>
    </source>
</evidence>
<feature type="domain" description="EGF-like" evidence="19">
    <location>
        <begin position="4393"/>
        <end position="4429"/>
    </location>
</feature>
<feature type="compositionally biased region" description="Low complexity" evidence="17">
    <location>
        <begin position="4507"/>
        <end position="4520"/>
    </location>
</feature>
<dbReference type="GO" id="GO:0006897">
    <property type="term" value="P:endocytosis"/>
    <property type="evidence" value="ECO:0007669"/>
    <property type="project" value="UniProtKB-KW"/>
</dbReference>
<keyword evidence="4" id="KW-0254">Endocytosis</keyword>
<dbReference type="InterPro" id="IPR018097">
    <property type="entry name" value="EGF_Ca-bd_CS"/>
</dbReference>
<feature type="domain" description="EGF-like" evidence="19">
    <location>
        <begin position="4531"/>
        <end position="4566"/>
    </location>
</feature>
<reference evidence="21" key="1">
    <citation type="submission" date="2025-08" db="UniProtKB">
        <authorList>
            <consortium name="RefSeq"/>
        </authorList>
    </citation>
    <scope>IDENTIFICATION</scope>
</reference>
<dbReference type="Gene3D" id="2.120.10.30">
    <property type="entry name" value="TolB, C-terminal domain"/>
    <property type="match status" value="8"/>
</dbReference>
<feature type="domain" description="EGF-like" evidence="19">
    <location>
        <begin position="3038"/>
        <end position="3077"/>
    </location>
</feature>
<keyword evidence="5" id="KW-0812">Transmembrane</keyword>
<dbReference type="GO" id="GO:0005886">
    <property type="term" value="C:plasma membrane"/>
    <property type="evidence" value="ECO:0007669"/>
    <property type="project" value="UniProtKB-SubCell"/>
</dbReference>
<dbReference type="Gene3D" id="2.10.25.10">
    <property type="entry name" value="Laminin"/>
    <property type="match status" value="9"/>
</dbReference>
<keyword evidence="11 14" id="KW-1015">Disulfide bond</keyword>
<dbReference type="PROSITE" id="PS01187">
    <property type="entry name" value="EGF_CA"/>
    <property type="match status" value="2"/>
</dbReference>
<feature type="disulfide bond" evidence="14">
    <location>
        <begin position="218"/>
        <end position="228"/>
    </location>
</feature>
<feature type="chain" id="PRO_5028923421" evidence="18">
    <location>
        <begin position="30"/>
        <end position="4593"/>
    </location>
</feature>
<protein>
    <submittedName>
        <fullName evidence="21">Low-density lipoprotein receptor-related protein 1</fullName>
    </submittedName>
</protein>
<feature type="disulfide bond" evidence="15">
    <location>
        <begin position="1101"/>
        <end position="1113"/>
    </location>
</feature>
<dbReference type="InterPro" id="IPR011042">
    <property type="entry name" value="6-blade_b-propeller_TolB-like"/>
</dbReference>
<dbReference type="PROSITE" id="PS00010">
    <property type="entry name" value="ASX_HYDROXYL"/>
    <property type="match status" value="2"/>
</dbReference>
<keyword evidence="8" id="KW-0106">Calcium</keyword>
<keyword evidence="9" id="KW-1133">Transmembrane helix</keyword>
<feature type="repeat" description="LDL-receptor class B" evidence="16">
    <location>
        <begin position="1367"/>
        <end position="1409"/>
    </location>
</feature>
<feature type="disulfide bond" evidence="14">
    <location>
        <begin position="4556"/>
        <end position="4565"/>
    </location>
</feature>
<dbReference type="GO" id="GO:0005509">
    <property type="term" value="F:calcium ion binding"/>
    <property type="evidence" value="ECO:0007669"/>
    <property type="project" value="InterPro"/>
</dbReference>
<feature type="disulfide bond" evidence="15">
    <location>
        <begin position="3675"/>
        <end position="3693"/>
    </location>
</feature>
<evidence type="ECO:0000256" key="15">
    <source>
        <dbReference type="PROSITE-ProRule" id="PRU00124"/>
    </source>
</evidence>
<feature type="repeat" description="LDL-receptor class B" evidence="16">
    <location>
        <begin position="2398"/>
        <end position="2440"/>
    </location>
</feature>
<dbReference type="SUPFAM" id="SSF63825">
    <property type="entry name" value="YWTD domain"/>
    <property type="match status" value="8"/>
</dbReference>
<dbReference type="InterPro" id="IPR049883">
    <property type="entry name" value="NOTCH1_EGF-like"/>
</dbReference>
<feature type="repeat" description="LDL-receptor class B" evidence="16">
    <location>
        <begin position="729"/>
        <end position="776"/>
    </location>
</feature>
<feature type="repeat" description="LDL-receptor class B" evidence="16">
    <location>
        <begin position="3174"/>
        <end position="3216"/>
    </location>
</feature>
<accession>A0A7E5VHT5</accession>
<feature type="disulfide bond" evidence="15">
    <location>
        <begin position="2690"/>
        <end position="2708"/>
    </location>
</feature>
<feature type="disulfide bond" evidence="15">
    <location>
        <begin position="3593"/>
        <end position="3611"/>
    </location>
</feature>
<dbReference type="FunCoup" id="A0A7E5VHT5">
    <property type="interactions" value="270"/>
</dbReference>
<evidence type="ECO:0000256" key="7">
    <source>
        <dbReference type="ARBA" id="ARBA00022737"/>
    </source>
</evidence>
<feature type="repeat" description="LDL-receptor class B" evidence="16">
    <location>
        <begin position="2353"/>
        <end position="2397"/>
    </location>
</feature>
<dbReference type="InterPro" id="IPR009030">
    <property type="entry name" value="Growth_fac_rcpt_cys_sf"/>
</dbReference>
<feature type="disulfide bond" evidence="15">
    <location>
        <begin position="3629"/>
        <end position="3641"/>
    </location>
</feature>
<evidence type="ECO:0000256" key="17">
    <source>
        <dbReference type="SAM" id="MobiDB-lite"/>
    </source>
</evidence>
<feature type="disulfide bond" evidence="15">
    <location>
        <begin position="3668"/>
        <end position="3680"/>
    </location>
</feature>
<dbReference type="InterPro" id="IPR001881">
    <property type="entry name" value="EGF-like_Ca-bd_dom"/>
</dbReference>
<dbReference type="CDD" id="cd00112">
    <property type="entry name" value="LDLa"/>
    <property type="match status" value="25"/>
</dbReference>
<feature type="signal peptide" evidence="18">
    <location>
        <begin position="1"/>
        <end position="29"/>
    </location>
</feature>
<dbReference type="FunFam" id="2.120.10.30:FF:000241">
    <property type="entry name" value="Low-density lipoprotein receptor-related protein 6"/>
    <property type="match status" value="4"/>
</dbReference>
<evidence type="ECO:0000256" key="5">
    <source>
        <dbReference type="ARBA" id="ARBA00022692"/>
    </source>
</evidence>
<feature type="disulfide bond" evidence="15">
    <location>
        <begin position="2596"/>
        <end position="2611"/>
    </location>
</feature>